<reference evidence="4 6" key="1">
    <citation type="submission" date="2017-12" db="EMBL/GenBank/DDBJ databases">
        <title>Complete genome sequence of Herbivorax saccincola GGR1, a novel Cellulosome-producing hydrolytic bacterium in a thermophilic biogas plant, established by Illumina and Nanopore MinION sequencing.</title>
        <authorList>
            <person name="Pechtl A."/>
            <person name="Ruckert C."/>
            <person name="Koeck D.E."/>
            <person name="Maus I."/>
            <person name="Winkler A."/>
            <person name="Kalinowski J."/>
            <person name="Puhler A."/>
            <person name="Schwarz W.W."/>
            <person name="Zverlov V.V."/>
            <person name="Schluter A."/>
            <person name="Liebl W."/>
        </authorList>
    </citation>
    <scope>NUCLEOTIDE SEQUENCE [LARGE SCALE GENOMIC DNA]</scope>
    <source>
        <strain evidence="4">GGR1</strain>
        <strain evidence="6">SR1</strain>
    </source>
</reference>
<dbReference type="EMBL" id="CP025197">
    <property type="protein sequence ID" value="AUG58291.1"/>
    <property type="molecule type" value="Genomic_DNA"/>
</dbReference>
<dbReference type="InterPro" id="IPR010327">
    <property type="entry name" value="FldB/FldC_alpha/beta"/>
</dbReference>
<keyword evidence="6" id="KW-1185">Reference proteome</keyword>
<proteinExistence type="inferred from homology"/>
<gene>
    <name evidence="5" type="ORF">B9R14_16245</name>
    <name evidence="4" type="ORF">HVS_12045</name>
</gene>
<dbReference type="GO" id="GO:0051536">
    <property type="term" value="F:iron-sulfur cluster binding"/>
    <property type="evidence" value="ECO:0007669"/>
    <property type="project" value="UniProtKB-KW"/>
</dbReference>
<evidence type="ECO:0000313" key="7">
    <source>
        <dbReference type="Proteomes" id="UP000239720"/>
    </source>
</evidence>
<comment type="cofactor">
    <cofactor evidence="1">
        <name>[4Fe-4S] cluster</name>
        <dbReference type="ChEBI" id="CHEBI:49883"/>
    </cofactor>
</comment>
<dbReference type="Gene3D" id="3.40.50.11890">
    <property type="match status" value="1"/>
</dbReference>
<keyword evidence="3" id="KW-0479">Metal-binding</keyword>
<dbReference type="RefSeq" id="WP_101302638.1">
    <property type="nucleotide sequence ID" value="NZ_CP025197.1"/>
</dbReference>
<keyword evidence="3" id="KW-0408">Iron</keyword>
<dbReference type="OrthoDB" id="9810278at2"/>
<evidence type="ECO:0000256" key="1">
    <source>
        <dbReference type="ARBA" id="ARBA00001966"/>
    </source>
</evidence>
<dbReference type="GO" id="GO:0016836">
    <property type="term" value="F:hydro-lyase activity"/>
    <property type="evidence" value="ECO:0007669"/>
    <property type="project" value="UniProtKB-ARBA"/>
</dbReference>
<evidence type="ECO:0000256" key="2">
    <source>
        <dbReference type="ARBA" id="ARBA00005806"/>
    </source>
</evidence>
<dbReference type="Proteomes" id="UP000239720">
    <property type="component" value="Unassembled WGS sequence"/>
</dbReference>
<accession>A0A2K9ENT6</accession>
<dbReference type="KEGG" id="hsc:HVS_12045"/>
<dbReference type="Pfam" id="PF06050">
    <property type="entry name" value="HGD-D"/>
    <property type="match status" value="1"/>
</dbReference>
<sequence>MKKVGFTTSIPVEVVFAAGYQPVDINNIFVNDGSPEKLVEYAERVGFPRNSCAWIKGMYSCIMDKIELDVIIGVVEGDCSNTRAFREVLQLDGVESIPFSYPNSRDYNLLKSEILNLCKFFNIDLDECIQIKKKLDNIRKKLVYLDELTWKYNKAKGVENHLWQVSSSDFNGDYGVFESELDEKIQEIEKRNEFNEKVRLAYIGVPPIIFDLYDFVETLNGRVVYNEVQRQFTMADSIGIDDIVETYRNFTYPYDVYVRLEDIKKQVEKRKIDGVIHYTQAFCFRGIEDIVIRRHLDVPVLTLEGDRPGKLDSRTKLRIESFIDMLT</sequence>
<dbReference type="PANTHER" id="PTHR30548:SF3">
    <property type="entry name" value="2-HYDROXYACYL-COA DEHYDRATASE"/>
    <property type="match status" value="1"/>
</dbReference>
<dbReference type="EMBL" id="NEMB01000003">
    <property type="protein sequence ID" value="PQQ68160.1"/>
    <property type="molecule type" value="Genomic_DNA"/>
</dbReference>
<comment type="similarity">
    <text evidence="2">Belongs to the FldB/FldC dehydratase alpha/beta subunit family.</text>
</comment>
<dbReference type="AlphaFoldDB" id="A0A2K9ENT6"/>
<dbReference type="Gene3D" id="3.40.50.11900">
    <property type="match status" value="1"/>
</dbReference>
<dbReference type="Proteomes" id="UP000233534">
    <property type="component" value="Chromosome"/>
</dbReference>
<name>A0A2K9ENT6_9FIRM</name>
<protein>
    <submittedName>
        <fullName evidence="4 5">2-hydroxyglutaryl-CoA dehydratase</fullName>
    </submittedName>
</protein>
<evidence type="ECO:0000313" key="5">
    <source>
        <dbReference type="EMBL" id="PQQ68160.1"/>
    </source>
</evidence>
<evidence type="ECO:0000313" key="4">
    <source>
        <dbReference type="EMBL" id="AUG58291.1"/>
    </source>
</evidence>
<evidence type="ECO:0000256" key="3">
    <source>
        <dbReference type="ARBA" id="ARBA00023014"/>
    </source>
</evidence>
<keyword evidence="3" id="KW-0411">Iron-sulfur</keyword>
<dbReference type="PANTHER" id="PTHR30548">
    <property type="entry name" value="2-HYDROXYGLUTARYL-COA DEHYDRATASE, D-COMPONENT-RELATED"/>
    <property type="match status" value="1"/>
</dbReference>
<evidence type="ECO:0000313" key="6">
    <source>
        <dbReference type="Proteomes" id="UP000233534"/>
    </source>
</evidence>
<organism evidence="4 6">
    <name type="scientific">Acetivibrio saccincola</name>
    <dbReference type="NCBI Taxonomy" id="1677857"/>
    <lineage>
        <taxon>Bacteria</taxon>
        <taxon>Bacillati</taxon>
        <taxon>Bacillota</taxon>
        <taxon>Clostridia</taxon>
        <taxon>Eubacteriales</taxon>
        <taxon>Oscillospiraceae</taxon>
        <taxon>Acetivibrio</taxon>
    </lineage>
</organism>
<reference evidence="5 7" key="2">
    <citation type="journal article" date="2018" name="Syst. Appl. Microbiol.">
        <title>Characterization and high-quality draft genome sequence of Herbivorax saccincola A7, an anaerobic, alkaliphilic, thermophilic, cellulolytic, and xylanolytic bacterium.</title>
        <authorList>
            <person name="Aikawa S."/>
            <person name="Baramee S."/>
            <person name="Sermsathanaswadi J."/>
            <person name="Thianheng P."/>
            <person name="Tachaapaikoon C."/>
            <person name="Shikata A."/>
            <person name="Waeonukul R."/>
            <person name="Pason P."/>
            <person name="Ratanakhanokchai K."/>
            <person name="Kosugi A."/>
        </authorList>
    </citation>
    <scope>NUCLEOTIDE SEQUENCE [LARGE SCALE GENOMIC DNA]</scope>
    <source>
        <strain evidence="5 7">A7</strain>
    </source>
</reference>